<feature type="compositionally biased region" description="Basic residues" evidence="1">
    <location>
        <begin position="106"/>
        <end position="117"/>
    </location>
</feature>
<reference evidence="3" key="1">
    <citation type="submission" date="2022-08" db="EMBL/GenBank/DDBJ databases">
        <title>Novel sulphate-reducing endosymbionts in the free-living metamonad Anaeramoeba.</title>
        <authorList>
            <person name="Jerlstrom-Hultqvist J."/>
            <person name="Cepicka I."/>
            <person name="Gallot-Lavallee L."/>
            <person name="Salas-Leiva D."/>
            <person name="Curtis B.A."/>
            <person name="Zahonova K."/>
            <person name="Pipaliya S."/>
            <person name="Dacks J."/>
            <person name="Roger A.J."/>
        </authorList>
    </citation>
    <scope>NUCLEOTIDE SEQUENCE</scope>
    <source>
        <strain evidence="3">Busselton2</strain>
    </source>
</reference>
<evidence type="ECO:0000313" key="4">
    <source>
        <dbReference type="Proteomes" id="UP001146793"/>
    </source>
</evidence>
<keyword evidence="2" id="KW-0812">Transmembrane</keyword>
<feature type="transmembrane region" description="Helical" evidence="2">
    <location>
        <begin position="31"/>
        <end position="53"/>
    </location>
</feature>
<dbReference type="AlphaFoldDB" id="A0AAV7ZWI5"/>
<evidence type="ECO:0000256" key="1">
    <source>
        <dbReference type="SAM" id="MobiDB-lite"/>
    </source>
</evidence>
<keyword evidence="2" id="KW-0472">Membrane</keyword>
<sequence>MNLFLLDQSPFVSFRFVSFPFVSFPFLSFRFFFLASICFFFPTVPLCLLLVSFNTWCRYRCYCSCYTWILGLFLMMMMMRPILREDTLHPSHTQAHTHTERDTSRHGSKKPRAGTEV</sequence>
<dbReference type="EMBL" id="JANTQA010000022">
    <property type="protein sequence ID" value="KAJ3445903.1"/>
    <property type="molecule type" value="Genomic_DNA"/>
</dbReference>
<feature type="region of interest" description="Disordered" evidence="1">
    <location>
        <begin position="91"/>
        <end position="117"/>
    </location>
</feature>
<name>A0AAV7ZWI5_9EUKA</name>
<accession>A0AAV7ZWI5</accession>
<gene>
    <name evidence="3" type="ORF">M0812_08909</name>
</gene>
<evidence type="ECO:0000256" key="2">
    <source>
        <dbReference type="SAM" id="Phobius"/>
    </source>
</evidence>
<keyword evidence="2" id="KW-1133">Transmembrane helix</keyword>
<feature type="transmembrane region" description="Helical" evidence="2">
    <location>
        <begin position="65"/>
        <end position="83"/>
    </location>
</feature>
<organism evidence="3 4">
    <name type="scientific">Anaeramoeba flamelloides</name>
    <dbReference type="NCBI Taxonomy" id="1746091"/>
    <lineage>
        <taxon>Eukaryota</taxon>
        <taxon>Metamonada</taxon>
        <taxon>Anaeramoebidae</taxon>
        <taxon>Anaeramoeba</taxon>
    </lineage>
</organism>
<dbReference type="Proteomes" id="UP001146793">
    <property type="component" value="Unassembled WGS sequence"/>
</dbReference>
<proteinExistence type="predicted"/>
<evidence type="ECO:0000313" key="3">
    <source>
        <dbReference type="EMBL" id="KAJ3445903.1"/>
    </source>
</evidence>
<comment type="caution">
    <text evidence="3">The sequence shown here is derived from an EMBL/GenBank/DDBJ whole genome shotgun (WGS) entry which is preliminary data.</text>
</comment>
<protein>
    <submittedName>
        <fullName evidence="3">Uncharacterized protein</fullName>
    </submittedName>
</protein>